<reference evidence="1 2" key="1">
    <citation type="journal article" date="2019" name="Sci. Rep.">
        <title>Orb-weaving spider Araneus ventricosus genome elucidates the spidroin gene catalogue.</title>
        <authorList>
            <person name="Kono N."/>
            <person name="Nakamura H."/>
            <person name="Ohtoshi R."/>
            <person name="Moran D.A.P."/>
            <person name="Shinohara A."/>
            <person name="Yoshida Y."/>
            <person name="Fujiwara M."/>
            <person name="Mori M."/>
            <person name="Tomita M."/>
            <person name="Arakawa K."/>
        </authorList>
    </citation>
    <scope>NUCLEOTIDE SEQUENCE [LARGE SCALE GENOMIC DNA]</scope>
</reference>
<proteinExistence type="predicted"/>
<dbReference type="OrthoDB" id="6426547at2759"/>
<protein>
    <recommendedName>
        <fullName evidence="3">Helitron helicase-like domain-containing protein</fullName>
    </recommendedName>
</protein>
<gene>
    <name evidence="1" type="ORF">AVEN_246510_1</name>
</gene>
<name>A0A4Y2MFQ2_ARAVE</name>
<accession>A0A4Y2MFQ2</accession>
<evidence type="ECO:0000313" key="1">
    <source>
        <dbReference type="EMBL" id="GBN24567.1"/>
    </source>
</evidence>
<evidence type="ECO:0008006" key="3">
    <source>
        <dbReference type="Google" id="ProtNLM"/>
    </source>
</evidence>
<dbReference type="AlphaFoldDB" id="A0A4Y2MFQ2"/>
<dbReference type="Proteomes" id="UP000499080">
    <property type="component" value="Unassembled WGS sequence"/>
</dbReference>
<keyword evidence="2" id="KW-1185">Reference proteome</keyword>
<evidence type="ECO:0000313" key="2">
    <source>
        <dbReference type="Proteomes" id="UP000499080"/>
    </source>
</evidence>
<sequence length="256" mass="29427">MANQKHDSLLARIFRQKLSGLQHSHILIWLTSTLRPNQIDDIISAETPNPSIDKNLYSIAIKNMVHGPCGAFNNLSTCMKEGNCSKMHPRQFIKETQFATDGYLSYRRKKPEDYGQTATVKMKSDSVVIDNRWIVPYSPLLLKMFDTHINDGCSNSVKSIKYILKYVHKGYGQGVFAIHSSNNCIDEISEYQAGRYILSNEAAWRIFGFPIHERHPTVTHLDMHLENGQRIYFSEDNLQYRLAKAWSRSYEPGPSR</sequence>
<dbReference type="PANTHER" id="PTHR10492">
    <property type="match status" value="1"/>
</dbReference>
<comment type="caution">
    <text evidence="1">The sequence shown here is derived from an EMBL/GenBank/DDBJ whole genome shotgun (WGS) entry which is preliminary data.</text>
</comment>
<dbReference type="PANTHER" id="PTHR10492:SF57">
    <property type="entry name" value="ATP-DEPENDENT DNA HELICASE"/>
    <property type="match status" value="1"/>
</dbReference>
<organism evidence="1 2">
    <name type="scientific">Araneus ventricosus</name>
    <name type="common">Orbweaver spider</name>
    <name type="synonym">Epeira ventricosa</name>
    <dbReference type="NCBI Taxonomy" id="182803"/>
    <lineage>
        <taxon>Eukaryota</taxon>
        <taxon>Metazoa</taxon>
        <taxon>Ecdysozoa</taxon>
        <taxon>Arthropoda</taxon>
        <taxon>Chelicerata</taxon>
        <taxon>Arachnida</taxon>
        <taxon>Araneae</taxon>
        <taxon>Araneomorphae</taxon>
        <taxon>Entelegynae</taxon>
        <taxon>Araneoidea</taxon>
        <taxon>Araneidae</taxon>
        <taxon>Araneus</taxon>
    </lineage>
</organism>
<dbReference type="EMBL" id="BGPR01007139">
    <property type="protein sequence ID" value="GBN24567.1"/>
    <property type="molecule type" value="Genomic_DNA"/>
</dbReference>